<evidence type="ECO:0000313" key="2">
    <source>
        <dbReference type="Proteomes" id="UP000234681"/>
    </source>
</evidence>
<gene>
    <name evidence="1" type="ORF">rCG_34654</name>
</gene>
<dbReference type="AlphaFoldDB" id="A6HDI6"/>
<sequence>MKNDHTPLVNLLWPLGL</sequence>
<name>A6HDI6_RAT</name>
<organism evidence="1 2">
    <name type="scientific">Rattus norvegicus</name>
    <name type="common">Rat</name>
    <dbReference type="NCBI Taxonomy" id="10116"/>
    <lineage>
        <taxon>Eukaryota</taxon>
        <taxon>Metazoa</taxon>
        <taxon>Chordata</taxon>
        <taxon>Craniata</taxon>
        <taxon>Vertebrata</taxon>
        <taxon>Euteleostomi</taxon>
        <taxon>Mammalia</taxon>
        <taxon>Eutheria</taxon>
        <taxon>Euarchontoglires</taxon>
        <taxon>Glires</taxon>
        <taxon>Rodentia</taxon>
        <taxon>Myomorpha</taxon>
        <taxon>Muroidea</taxon>
        <taxon>Muridae</taxon>
        <taxon>Murinae</taxon>
        <taxon>Rattus</taxon>
    </lineage>
</organism>
<protein>
    <submittedName>
        <fullName evidence="1">RCG34654</fullName>
    </submittedName>
</protein>
<dbReference type="Proteomes" id="UP000234681">
    <property type="component" value="Chromosome 10"/>
</dbReference>
<evidence type="ECO:0000313" key="1">
    <source>
        <dbReference type="EMBL" id="EDM04091.1"/>
    </source>
</evidence>
<proteinExistence type="predicted"/>
<dbReference type="EMBL" id="CH473948">
    <property type="protein sequence ID" value="EDM04091.1"/>
    <property type="molecule type" value="Genomic_DNA"/>
</dbReference>
<accession>A6HDI6</accession>
<reference evidence="1 2" key="1">
    <citation type="submission" date="2005-07" db="EMBL/GenBank/DDBJ databases">
        <authorList>
            <person name="Mural R.J."/>
            <person name="Li P.W."/>
            <person name="Adams M.D."/>
            <person name="Amanatides P.G."/>
            <person name="Baden-Tillson H."/>
            <person name="Barnstead M."/>
            <person name="Chin S.H."/>
            <person name="Dew I."/>
            <person name="Evans C.A."/>
            <person name="Ferriera S."/>
            <person name="Flanigan M."/>
            <person name="Fosler C."/>
            <person name="Glodek A."/>
            <person name="Gu Z."/>
            <person name="Holt R.A."/>
            <person name="Jennings D."/>
            <person name="Kraft C.L."/>
            <person name="Lu F."/>
            <person name="Nguyen T."/>
            <person name="Nusskern D.R."/>
            <person name="Pfannkoch C.M."/>
            <person name="Sitter C."/>
            <person name="Sutton G.G."/>
            <person name="Venter J.C."/>
            <person name="Wang Z."/>
            <person name="Woodage T."/>
            <person name="Zheng X.H."/>
            <person name="Zhong F."/>
        </authorList>
    </citation>
    <scope>NUCLEOTIDE SEQUENCE [LARGE SCALE GENOMIC DNA]</scope>
    <source>
        <strain>BN</strain>
        <strain evidence="2">Sprague-Dawley</strain>
    </source>
</reference>